<dbReference type="RefSeq" id="WP_089899720.1">
    <property type="nucleotide sequence ID" value="NZ_FOJG01000002.1"/>
</dbReference>
<proteinExistence type="predicted"/>
<dbReference type="InterPro" id="IPR000432">
    <property type="entry name" value="DNA_mismatch_repair_MutS_C"/>
</dbReference>
<evidence type="ECO:0000256" key="1">
    <source>
        <dbReference type="ARBA" id="ARBA00022741"/>
    </source>
</evidence>
<gene>
    <name evidence="5" type="ORF">SAMN04488122_5144</name>
</gene>
<sequence>MYLQTDTQTMDDLRLFSKADTQGIYDIYNHSFTRGGQTIMEAMFRKPLNNREAIIKRINTIAAFVKMKASFPFDGAMLDQAEKYISFDDNPDGGTKVSLSEKEVQNGIMSVIDLFHRLRQYLQSPEMAGVKELEEERLAAIGLLNDPAFIPVFNEKPNTRISFAAVTAFDVLIRNKEKRKVLQLLHFIYHIDVYVSVAQVALKHNMIFPVVHPKGTSILKVDGVYHPLLKNAVANNLHMAPSRNLVFLTGANMAGKSTFLRSFSTAVYIAHMGFPVAAAAMEFSVMDGVYTTINLPDNLGIGASHFYAEVLRVKKIGQELSEGKSLFVLFDELFRGTNVKDALEGTLAVCNAFTNRKDSKFIISSHIIEAADELRKKESAAFFFLPTVMKGAVPEYTYTLEEGVTNDKHGMIIINNEGILDILRQGNKGGKRLNKQL</sequence>
<reference evidence="6" key="1">
    <citation type="submission" date="2016-10" db="EMBL/GenBank/DDBJ databases">
        <authorList>
            <person name="Varghese N."/>
            <person name="Submissions S."/>
        </authorList>
    </citation>
    <scope>NUCLEOTIDE SEQUENCE [LARGE SCALE GENOMIC DNA]</scope>
    <source>
        <strain evidence="6">DSM 3695</strain>
    </source>
</reference>
<dbReference type="InterPro" id="IPR036187">
    <property type="entry name" value="DNA_mismatch_repair_MutS_sf"/>
</dbReference>
<dbReference type="OrthoDB" id="1097361at2"/>
<evidence type="ECO:0000313" key="6">
    <source>
        <dbReference type="Proteomes" id="UP000199310"/>
    </source>
</evidence>
<dbReference type="Gene3D" id="1.10.1420.10">
    <property type="match status" value="1"/>
</dbReference>
<evidence type="ECO:0000256" key="3">
    <source>
        <dbReference type="ARBA" id="ARBA00023125"/>
    </source>
</evidence>
<dbReference type="Pfam" id="PF00488">
    <property type="entry name" value="MutS_V"/>
    <property type="match status" value="1"/>
</dbReference>
<dbReference type="GO" id="GO:0006298">
    <property type="term" value="P:mismatch repair"/>
    <property type="evidence" value="ECO:0007669"/>
    <property type="project" value="InterPro"/>
</dbReference>
<dbReference type="PANTHER" id="PTHR11361:SF99">
    <property type="entry name" value="DNA MISMATCH REPAIR PROTEIN"/>
    <property type="match status" value="1"/>
</dbReference>
<organism evidence="5 6">
    <name type="scientific">Chitinophaga arvensicola</name>
    <dbReference type="NCBI Taxonomy" id="29529"/>
    <lineage>
        <taxon>Bacteria</taxon>
        <taxon>Pseudomonadati</taxon>
        <taxon>Bacteroidota</taxon>
        <taxon>Chitinophagia</taxon>
        <taxon>Chitinophagales</taxon>
        <taxon>Chitinophagaceae</taxon>
        <taxon>Chitinophaga</taxon>
    </lineage>
</organism>
<keyword evidence="6" id="KW-1185">Reference proteome</keyword>
<dbReference type="InterPro" id="IPR045076">
    <property type="entry name" value="MutS"/>
</dbReference>
<dbReference type="Gene3D" id="3.40.50.300">
    <property type="entry name" value="P-loop containing nucleotide triphosphate hydrolases"/>
    <property type="match status" value="1"/>
</dbReference>
<dbReference type="AlphaFoldDB" id="A0A1I0S9H3"/>
<dbReference type="SMART" id="SM00534">
    <property type="entry name" value="MUTSac"/>
    <property type="match status" value="1"/>
</dbReference>
<dbReference type="GO" id="GO:0005524">
    <property type="term" value="F:ATP binding"/>
    <property type="evidence" value="ECO:0007669"/>
    <property type="project" value="UniProtKB-KW"/>
</dbReference>
<evidence type="ECO:0000313" key="5">
    <source>
        <dbReference type="EMBL" id="SEW52820.1"/>
    </source>
</evidence>
<dbReference type="EMBL" id="FOJG01000002">
    <property type="protein sequence ID" value="SEW52820.1"/>
    <property type="molecule type" value="Genomic_DNA"/>
</dbReference>
<feature type="domain" description="DNA mismatch repair proteins mutS family" evidence="4">
    <location>
        <begin position="243"/>
        <end position="431"/>
    </location>
</feature>
<dbReference type="SUPFAM" id="SSF52540">
    <property type="entry name" value="P-loop containing nucleoside triphosphate hydrolases"/>
    <property type="match status" value="1"/>
</dbReference>
<dbReference type="Proteomes" id="UP000199310">
    <property type="component" value="Unassembled WGS sequence"/>
</dbReference>
<keyword evidence="1" id="KW-0547">Nucleotide-binding</keyword>
<name>A0A1I0S9H3_9BACT</name>
<keyword evidence="2" id="KW-0067">ATP-binding</keyword>
<keyword evidence="3" id="KW-0238">DNA-binding</keyword>
<dbReference type="InterPro" id="IPR027417">
    <property type="entry name" value="P-loop_NTPase"/>
</dbReference>
<dbReference type="STRING" id="29529.SAMN04488122_5144"/>
<protein>
    <submittedName>
        <fullName evidence="5">MutS domain V</fullName>
    </submittedName>
</protein>
<dbReference type="GO" id="GO:0140664">
    <property type="term" value="F:ATP-dependent DNA damage sensor activity"/>
    <property type="evidence" value="ECO:0007669"/>
    <property type="project" value="InterPro"/>
</dbReference>
<evidence type="ECO:0000259" key="4">
    <source>
        <dbReference type="SMART" id="SM00534"/>
    </source>
</evidence>
<dbReference type="PANTHER" id="PTHR11361">
    <property type="entry name" value="DNA MISMATCH REPAIR PROTEIN MUTS FAMILY MEMBER"/>
    <property type="match status" value="1"/>
</dbReference>
<dbReference type="SUPFAM" id="SSF48334">
    <property type="entry name" value="DNA repair protein MutS, domain III"/>
    <property type="match status" value="1"/>
</dbReference>
<evidence type="ECO:0000256" key="2">
    <source>
        <dbReference type="ARBA" id="ARBA00022840"/>
    </source>
</evidence>
<dbReference type="GO" id="GO:0030983">
    <property type="term" value="F:mismatched DNA binding"/>
    <property type="evidence" value="ECO:0007669"/>
    <property type="project" value="InterPro"/>
</dbReference>
<accession>A0A1I0S9H3</accession>